<dbReference type="EMBL" id="GGEC01080713">
    <property type="protein sequence ID" value="MBX61197.1"/>
    <property type="molecule type" value="Transcribed_RNA"/>
</dbReference>
<sequence length="32" mass="3609">MSDGRWLSPAVPSFPHCSNSDHCPFFVTSRSR</sequence>
<evidence type="ECO:0000313" key="1">
    <source>
        <dbReference type="EMBL" id="MBX61197.1"/>
    </source>
</evidence>
<proteinExistence type="predicted"/>
<dbReference type="AlphaFoldDB" id="A0A2P2Q2I7"/>
<organism evidence="1">
    <name type="scientific">Rhizophora mucronata</name>
    <name type="common">Asiatic mangrove</name>
    <dbReference type="NCBI Taxonomy" id="61149"/>
    <lineage>
        <taxon>Eukaryota</taxon>
        <taxon>Viridiplantae</taxon>
        <taxon>Streptophyta</taxon>
        <taxon>Embryophyta</taxon>
        <taxon>Tracheophyta</taxon>
        <taxon>Spermatophyta</taxon>
        <taxon>Magnoliopsida</taxon>
        <taxon>eudicotyledons</taxon>
        <taxon>Gunneridae</taxon>
        <taxon>Pentapetalae</taxon>
        <taxon>rosids</taxon>
        <taxon>fabids</taxon>
        <taxon>Malpighiales</taxon>
        <taxon>Rhizophoraceae</taxon>
        <taxon>Rhizophora</taxon>
    </lineage>
</organism>
<accession>A0A2P2Q2I7</accession>
<reference evidence="1" key="1">
    <citation type="submission" date="2018-02" db="EMBL/GenBank/DDBJ databases">
        <title>Rhizophora mucronata_Transcriptome.</title>
        <authorList>
            <person name="Meera S.P."/>
            <person name="Sreeshan A."/>
            <person name="Augustine A."/>
        </authorList>
    </citation>
    <scope>NUCLEOTIDE SEQUENCE</scope>
    <source>
        <tissue evidence="1">Leaf</tissue>
    </source>
</reference>
<name>A0A2P2Q2I7_RHIMU</name>
<protein>
    <submittedName>
        <fullName evidence="1">Uncharacterized protein</fullName>
    </submittedName>
</protein>